<evidence type="ECO:0000256" key="5">
    <source>
        <dbReference type="ARBA" id="ARBA00025933"/>
    </source>
</evidence>
<dbReference type="Pfam" id="PF06429">
    <property type="entry name" value="Flg_bbr_C"/>
    <property type="match status" value="1"/>
</dbReference>
<dbReference type="InterPro" id="IPR001444">
    <property type="entry name" value="Flag_bb_rod_N"/>
</dbReference>
<evidence type="ECO:0000256" key="4">
    <source>
        <dbReference type="ARBA" id="ARBA00023143"/>
    </source>
</evidence>
<dbReference type="GO" id="GO:0030694">
    <property type="term" value="C:bacterial-type flagellum basal body, rod"/>
    <property type="evidence" value="ECO:0007669"/>
    <property type="project" value="UniProtKB-UniRule"/>
</dbReference>
<dbReference type="InterPro" id="IPR019776">
    <property type="entry name" value="Flagellar_basal_body_rod_CS"/>
</dbReference>
<sequence>MSIINAIDVSASGMSAQSTRLNTIASNLANAESVSSSEAEAFRAKLPLFESHRVNPSDPGLGVRVTEIVESKAPPTAVYSPNHPLADPNGYVYKSNVNTVEQMADMMSAQRSFEANVEVLKASKSLAEATIRAMGAK</sequence>
<dbReference type="OrthoDB" id="9794148at2"/>
<evidence type="ECO:0000313" key="9">
    <source>
        <dbReference type="EMBL" id="SHH49555.1"/>
    </source>
</evidence>
<dbReference type="InterPro" id="IPR010930">
    <property type="entry name" value="Flg_bb/hook_C_dom"/>
</dbReference>
<dbReference type="EMBL" id="FQXG01000003">
    <property type="protein sequence ID" value="SHH49555.1"/>
    <property type="molecule type" value="Genomic_DNA"/>
</dbReference>
<dbReference type="PANTHER" id="PTHR30435:SF2">
    <property type="entry name" value="FLAGELLAR BASAL-BODY ROD PROTEIN FLGC"/>
    <property type="match status" value="1"/>
</dbReference>
<feature type="domain" description="Flagellar basal-body/hook protein C-terminal" evidence="8">
    <location>
        <begin position="90"/>
        <end position="132"/>
    </location>
</feature>
<dbReference type="AlphaFoldDB" id="A0A1M5TFG3"/>
<comment type="similarity">
    <text evidence="2">Belongs to the flagella basal body rod proteins family.</text>
</comment>
<keyword evidence="10" id="KW-1185">Reference proteome</keyword>
<dbReference type="Pfam" id="PF00460">
    <property type="entry name" value="Flg_bb_rod"/>
    <property type="match status" value="1"/>
</dbReference>
<feature type="domain" description="Flagellar basal body rod protein N-terminal" evidence="7">
    <location>
        <begin position="7"/>
        <end position="31"/>
    </location>
</feature>
<dbReference type="Proteomes" id="UP000184268">
    <property type="component" value="Unassembled WGS sequence"/>
</dbReference>
<dbReference type="PROSITE" id="PS00588">
    <property type="entry name" value="FLAGELLA_BB_ROD"/>
    <property type="match status" value="1"/>
</dbReference>
<evidence type="ECO:0000256" key="6">
    <source>
        <dbReference type="RuleBase" id="RU362062"/>
    </source>
</evidence>
<evidence type="ECO:0000259" key="7">
    <source>
        <dbReference type="Pfam" id="PF00460"/>
    </source>
</evidence>
<keyword evidence="9" id="KW-0282">Flagellum</keyword>
<proteinExistence type="inferred from homology"/>
<protein>
    <recommendedName>
        <fullName evidence="3 6">Flagellar basal-body rod protein FlgC</fullName>
    </recommendedName>
</protein>
<dbReference type="RefSeq" id="WP_067663262.1">
    <property type="nucleotide sequence ID" value="NZ_FQXG01000003.1"/>
</dbReference>
<keyword evidence="9" id="KW-0969">Cilium</keyword>
<evidence type="ECO:0000256" key="1">
    <source>
        <dbReference type="ARBA" id="ARBA00004117"/>
    </source>
</evidence>
<keyword evidence="9" id="KW-0966">Cell projection</keyword>
<evidence type="ECO:0000313" key="10">
    <source>
        <dbReference type="Proteomes" id="UP000184268"/>
    </source>
</evidence>
<comment type="subcellular location">
    <subcellularLocation>
        <location evidence="1 6">Bacterial flagellum basal body</location>
    </subcellularLocation>
</comment>
<organism evidence="9 10">
    <name type="scientific">Ferrimonas marina</name>
    <dbReference type="NCBI Taxonomy" id="299255"/>
    <lineage>
        <taxon>Bacteria</taxon>
        <taxon>Pseudomonadati</taxon>
        <taxon>Pseudomonadota</taxon>
        <taxon>Gammaproteobacteria</taxon>
        <taxon>Alteromonadales</taxon>
        <taxon>Ferrimonadaceae</taxon>
        <taxon>Ferrimonas</taxon>
    </lineage>
</organism>
<name>A0A1M5TFG3_9GAMM</name>
<dbReference type="NCBIfam" id="TIGR01395">
    <property type="entry name" value="FlgC"/>
    <property type="match status" value="1"/>
</dbReference>
<dbReference type="InterPro" id="IPR006299">
    <property type="entry name" value="FlgC"/>
</dbReference>
<accession>A0A1M5TFG3</accession>
<dbReference type="PANTHER" id="PTHR30435">
    <property type="entry name" value="FLAGELLAR PROTEIN"/>
    <property type="match status" value="1"/>
</dbReference>
<comment type="subunit">
    <text evidence="5 6">The basal body constitutes a major portion of the flagellar organelle and consists of four rings (L,P,S, and M) mounted on a central rod. The rod consists of about 26 subunits of FlgG in the distal portion, and FlgB, FlgC and FlgF are thought to build up the proximal portion of the rod with about 6 subunits each.</text>
</comment>
<evidence type="ECO:0000256" key="2">
    <source>
        <dbReference type="ARBA" id="ARBA00009677"/>
    </source>
</evidence>
<reference evidence="9 10" key="1">
    <citation type="submission" date="2016-11" db="EMBL/GenBank/DDBJ databases">
        <authorList>
            <person name="Jaros S."/>
            <person name="Januszkiewicz K."/>
            <person name="Wedrychowicz H."/>
        </authorList>
    </citation>
    <scope>NUCLEOTIDE SEQUENCE [LARGE SCALE GENOMIC DNA]</scope>
    <source>
        <strain evidence="9 10">DSM 16917</strain>
    </source>
</reference>
<keyword evidence="4 6" id="KW-0975">Bacterial flagellum</keyword>
<dbReference type="GO" id="GO:0071978">
    <property type="term" value="P:bacterial-type flagellum-dependent swarming motility"/>
    <property type="evidence" value="ECO:0007669"/>
    <property type="project" value="TreeGrafter"/>
</dbReference>
<evidence type="ECO:0000259" key="8">
    <source>
        <dbReference type="Pfam" id="PF06429"/>
    </source>
</evidence>
<gene>
    <name evidence="9" type="ORF">SAMN02745129_2127</name>
</gene>
<evidence type="ECO:0000256" key="3">
    <source>
        <dbReference type="ARBA" id="ARBA00017941"/>
    </source>
</evidence>
<dbReference type="STRING" id="299255.SAMN02745129_2127"/>